<name>A0A4R8M7R1_9BACT</name>
<dbReference type="OrthoDB" id="5465048at2"/>
<dbReference type="AlphaFoldDB" id="A0A4R8M7R1"/>
<accession>A0A4R8M7R1</accession>
<protein>
    <submittedName>
        <fullName evidence="2">Uncharacterized protein</fullName>
    </submittedName>
</protein>
<organism evidence="2 3">
    <name type="scientific">Aminivibrio pyruvatiphilus</name>
    <dbReference type="NCBI Taxonomy" id="1005740"/>
    <lineage>
        <taxon>Bacteria</taxon>
        <taxon>Thermotogati</taxon>
        <taxon>Synergistota</taxon>
        <taxon>Synergistia</taxon>
        <taxon>Synergistales</taxon>
        <taxon>Aminobacteriaceae</taxon>
        <taxon>Aminivibrio</taxon>
    </lineage>
</organism>
<sequence length="152" mass="17087">MNRCRIAASVLVFLFSAFCFPAESVMPPEVYSRMSEQSKIRATAVVEEVKTLETDRQSTWKSVVFRLRHPMSEGVPELFSGTCYSVDHSWQQPPAGGTIYFYPEKGDLVYVTVAADGGSITSYTYLNDVMESLFIDNADKIRYGMGNAWLDL</sequence>
<keyword evidence="3" id="KW-1185">Reference proteome</keyword>
<feature type="signal peptide" evidence="1">
    <location>
        <begin position="1"/>
        <end position="21"/>
    </location>
</feature>
<evidence type="ECO:0000313" key="3">
    <source>
        <dbReference type="Proteomes" id="UP000295066"/>
    </source>
</evidence>
<dbReference type="EMBL" id="SORI01000006">
    <property type="protein sequence ID" value="TDY61224.1"/>
    <property type="molecule type" value="Genomic_DNA"/>
</dbReference>
<gene>
    <name evidence="2" type="ORF">C8D99_10679</name>
</gene>
<proteinExistence type="predicted"/>
<reference evidence="2 3" key="1">
    <citation type="submission" date="2019-03" db="EMBL/GenBank/DDBJ databases">
        <title>Genomic Encyclopedia of Type Strains, Phase IV (KMG-IV): sequencing the most valuable type-strain genomes for metagenomic binning, comparative biology and taxonomic classification.</title>
        <authorList>
            <person name="Goeker M."/>
        </authorList>
    </citation>
    <scope>NUCLEOTIDE SEQUENCE [LARGE SCALE GENOMIC DNA]</scope>
    <source>
        <strain evidence="2 3">DSM 25964</strain>
    </source>
</reference>
<evidence type="ECO:0000313" key="2">
    <source>
        <dbReference type="EMBL" id="TDY61224.1"/>
    </source>
</evidence>
<evidence type="ECO:0000256" key="1">
    <source>
        <dbReference type="SAM" id="SignalP"/>
    </source>
</evidence>
<keyword evidence="1" id="KW-0732">Signal</keyword>
<dbReference type="Proteomes" id="UP000295066">
    <property type="component" value="Unassembled WGS sequence"/>
</dbReference>
<feature type="chain" id="PRO_5020352824" evidence="1">
    <location>
        <begin position="22"/>
        <end position="152"/>
    </location>
</feature>
<comment type="caution">
    <text evidence="2">The sequence shown here is derived from an EMBL/GenBank/DDBJ whole genome shotgun (WGS) entry which is preliminary data.</text>
</comment>
<dbReference type="RefSeq" id="WP_133957273.1">
    <property type="nucleotide sequence ID" value="NZ_SORI01000006.1"/>
</dbReference>